<organism evidence="3 4">
    <name type="scientific">Anaeromicrobium sediminis</name>
    <dbReference type="NCBI Taxonomy" id="1478221"/>
    <lineage>
        <taxon>Bacteria</taxon>
        <taxon>Bacillati</taxon>
        <taxon>Bacillota</taxon>
        <taxon>Clostridia</taxon>
        <taxon>Peptostreptococcales</taxon>
        <taxon>Thermotaleaceae</taxon>
        <taxon>Anaeromicrobium</taxon>
    </lineage>
</organism>
<dbReference type="Proteomes" id="UP000216024">
    <property type="component" value="Unassembled WGS sequence"/>
</dbReference>
<dbReference type="SUPFAM" id="SSF109998">
    <property type="entry name" value="Triger factor/SurA peptide-binding domain-like"/>
    <property type="match status" value="1"/>
</dbReference>
<dbReference type="Pfam" id="PF00639">
    <property type="entry name" value="Rotamase"/>
    <property type="match status" value="1"/>
</dbReference>
<dbReference type="Gene3D" id="3.10.50.40">
    <property type="match status" value="1"/>
</dbReference>
<dbReference type="EMBL" id="NIBG01000002">
    <property type="protein sequence ID" value="PAB60633.1"/>
    <property type="molecule type" value="Genomic_DNA"/>
</dbReference>
<name>A0A267MP98_9FIRM</name>
<gene>
    <name evidence="3" type="ORF">CCE28_03575</name>
</gene>
<reference evidence="3 4" key="1">
    <citation type="submission" date="2017-06" db="EMBL/GenBank/DDBJ databases">
        <title>Draft genome sequence of anaerobic fermentative bacterium Anaeromicrobium sediminis DY2726D isolated from West Pacific Ocean sediments.</title>
        <authorList>
            <person name="Zeng X."/>
        </authorList>
    </citation>
    <scope>NUCLEOTIDE SEQUENCE [LARGE SCALE GENOMIC DNA]</scope>
    <source>
        <strain evidence="3 4">DY2726D</strain>
    </source>
</reference>
<keyword evidence="4" id="KW-1185">Reference proteome</keyword>
<proteinExistence type="predicted"/>
<evidence type="ECO:0000313" key="4">
    <source>
        <dbReference type="Proteomes" id="UP000216024"/>
    </source>
</evidence>
<dbReference type="PANTHER" id="PTHR47245:SF2">
    <property type="entry name" value="PEPTIDYL-PROLYL CIS-TRANS ISOMERASE HP_0175-RELATED"/>
    <property type="match status" value="1"/>
</dbReference>
<accession>A0A267MP98</accession>
<dbReference type="PROSITE" id="PS50198">
    <property type="entry name" value="PPIC_PPIASE_2"/>
    <property type="match status" value="1"/>
</dbReference>
<sequence length="252" mass="28994">MEKNVIARVGDREITKEQLDFAISHAPQQQAMQFQTLAGKKYLVNEMISQELLFIDAKEKGFDKNEDFLKELEILKDNLLKQYAVKKLIGNIAMTDEEVKAYYDENPEQFVKQEQVRARHILVKDEEKAKEVLAEVKGGLDFKEAANKYSECPSKQNGGDLGLFQSGQMVPEFEKVAFELNVGEMSDLVKTQFGYHIILTEEKQEKSTMEFDAVKDQIAQYLLTAKQEKAYKTYVDALRGKVEIDFDEEKIK</sequence>
<dbReference type="OrthoDB" id="14196at2"/>
<protein>
    <recommendedName>
        <fullName evidence="2">PpiC domain-containing protein</fullName>
    </recommendedName>
</protein>
<dbReference type="InterPro" id="IPR046357">
    <property type="entry name" value="PPIase_dom_sf"/>
</dbReference>
<dbReference type="InterPro" id="IPR027304">
    <property type="entry name" value="Trigger_fact/SurA_dom_sf"/>
</dbReference>
<dbReference type="InterPro" id="IPR000297">
    <property type="entry name" value="PPIase_PpiC"/>
</dbReference>
<dbReference type="Gene3D" id="1.10.8.1040">
    <property type="match status" value="1"/>
</dbReference>
<comment type="caution">
    <text evidence="3">The sequence shown here is derived from an EMBL/GenBank/DDBJ whole genome shotgun (WGS) entry which is preliminary data.</text>
</comment>
<feature type="domain" description="PpiC" evidence="2">
    <location>
        <begin position="113"/>
        <end position="202"/>
    </location>
</feature>
<evidence type="ECO:0000256" key="1">
    <source>
        <dbReference type="PROSITE-ProRule" id="PRU00278"/>
    </source>
</evidence>
<dbReference type="GO" id="GO:0003755">
    <property type="term" value="F:peptidyl-prolyl cis-trans isomerase activity"/>
    <property type="evidence" value="ECO:0007669"/>
    <property type="project" value="UniProtKB-KW"/>
</dbReference>
<dbReference type="PANTHER" id="PTHR47245">
    <property type="entry name" value="PEPTIDYLPROLYL ISOMERASE"/>
    <property type="match status" value="1"/>
</dbReference>
<evidence type="ECO:0000259" key="2">
    <source>
        <dbReference type="PROSITE" id="PS50198"/>
    </source>
</evidence>
<dbReference type="RefSeq" id="WP_095131070.1">
    <property type="nucleotide sequence ID" value="NZ_NIBG01000002.1"/>
</dbReference>
<dbReference type="AlphaFoldDB" id="A0A267MP98"/>
<keyword evidence="1" id="KW-0697">Rotamase</keyword>
<dbReference type="SUPFAM" id="SSF54534">
    <property type="entry name" value="FKBP-like"/>
    <property type="match status" value="1"/>
</dbReference>
<evidence type="ECO:0000313" key="3">
    <source>
        <dbReference type="EMBL" id="PAB60633.1"/>
    </source>
</evidence>
<dbReference type="InterPro" id="IPR050245">
    <property type="entry name" value="PrsA_foldase"/>
</dbReference>
<keyword evidence="1" id="KW-0413">Isomerase</keyword>